<keyword evidence="2" id="KW-0472">Membrane</keyword>
<proteinExistence type="predicted"/>
<name>A0ABU6IFZ6_9ACTN</name>
<feature type="compositionally biased region" description="Low complexity" evidence="1">
    <location>
        <begin position="157"/>
        <end position="166"/>
    </location>
</feature>
<feature type="compositionally biased region" description="Low complexity" evidence="1">
    <location>
        <begin position="19"/>
        <end position="42"/>
    </location>
</feature>
<feature type="region of interest" description="Disordered" evidence="1">
    <location>
        <begin position="1"/>
        <end position="50"/>
    </location>
</feature>
<reference evidence="3 4" key="1">
    <citation type="submission" date="2024-01" db="EMBL/GenBank/DDBJ databases">
        <title>novel species in genus Adlercreutzia.</title>
        <authorList>
            <person name="Liu X."/>
        </authorList>
    </citation>
    <scope>NUCLEOTIDE SEQUENCE [LARGE SCALE GENOMIC DNA]</scope>
    <source>
        <strain evidence="3 4">R7</strain>
    </source>
</reference>
<feature type="compositionally biased region" description="Low complexity" evidence="1">
    <location>
        <begin position="409"/>
        <end position="421"/>
    </location>
</feature>
<accession>A0ABU6IFZ6</accession>
<feature type="region of interest" description="Disordered" evidence="1">
    <location>
        <begin position="65"/>
        <end position="166"/>
    </location>
</feature>
<keyword evidence="2" id="KW-0812">Transmembrane</keyword>
<organism evidence="3 4">
    <name type="scientific">Adlercreutzia wanghongyangiae</name>
    <dbReference type="NCBI Taxonomy" id="3111451"/>
    <lineage>
        <taxon>Bacteria</taxon>
        <taxon>Bacillati</taxon>
        <taxon>Actinomycetota</taxon>
        <taxon>Coriobacteriia</taxon>
        <taxon>Eggerthellales</taxon>
        <taxon>Eggerthellaceae</taxon>
        <taxon>Adlercreutzia</taxon>
    </lineage>
</organism>
<feature type="compositionally biased region" description="Low complexity" evidence="1">
    <location>
        <begin position="65"/>
        <end position="94"/>
    </location>
</feature>
<gene>
    <name evidence="3" type="ORF">VIN30_02680</name>
</gene>
<feature type="compositionally biased region" description="Low complexity" evidence="1">
    <location>
        <begin position="381"/>
        <end position="394"/>
    </location>
</feature>
<feature type="compositionally biased region" description="Low complexity" evidence="1">
    <location>
        <begin position="338"/>
        <end position="350"/>
    </location>
</feature>
<feature type="compositionally biased region" description="Low complexity" evidence="1">
    <location>
        <begin position="104"/>
        <end position="129"/>
    </location>
</feature>
<protein>
    <submittedName>
        <fullName evidence="3">Uncharacterized protein</fullName>
    </submittedName>
</protein>
<keyword evidence="4" id="KW-1185">Reference proteome</keyword>
<dbReference type="RefSeq" id="WP_338209073.1">
    <property type="nucleotide sequence ID" value="NZ_JAYMFF010000002.1"/>
</dbReference>
<feature type="region of interest" description="Disordered" evidence="1">
    <location>
        <begin position="312"/>
        <end position="421"/>
    </location>
</feature>
<evidence type="ECO:0000313" key="4">
    <source>
        <dbReference type="Proteomes" id="UP001349994"/>
    </source>
</evidence>
<comment type="caution">
    <text evidence="3">The sequence shown here is derived from an EMBL/GenBank/DDBJ whole genome shotgun (WGS) entry which is preliminary data.</text>
</comment>
<keyword evidence="2" id="KW-1133">Transmembrane helix</keyword>
<feature type="transmembrane region" description="Helical" evidence="2">
    <location>
        <begin position="178"/>
        <end position="201"/>
    </location>
</feature>
<sequence length="421" mass="41916">MDDQSRELGLNNPRRRAQQQRAAQAAAGRGADGRPAGAPVAPMSASAGAVRGEAVTVPVGASRGVAAGASGAVPPASVPAGTAAADTAGNAGSSKDGAPGVSGSEADAATTTAPDTSAAADAAGEASADGEADAGKADGDEAADPVDPADASRRPTVRAARAAVRPTAKKPRWTRGKIAALSVAAVLAVLAVALMAGFGWLRWLSADDAADVRGTWYLAGTATPIIITEDRIHLTEDVSYRYTLDTHDKTIQFSFGDLSGSGRYRFSLDRDELALVDGAFSGGDTLSDDIGWTIHALWENLLGGRLAPAEKSGKGVTLLSRTPTATVPSLPDEDGDDAPAAANDASSDDGSQVIEDDTLGDLAGTLPADDAMSAPDDKPADAAPADDAATAAEDASGEDDAGTADDAGDAAADTATADETA</sequence>
<evidence type="ECO:0000256" key="2">
    <source>
        <dbReference type="SAM" id="Phobius"/>
    </source>
</evidence>
<evidence type="ECO:0000313" key="3">
    <source>
        <dbReference type="EMBL" id="MEC4175352.1"/>
    </source>
</evidence>
<evidence type="ECO:0000256" key="1">
    <source>
        <dbReference type="SAM" id="MobiDB-lite"/>
    </source>
</evidence>
<dbReference type="EMBL" id="JAYMFF010000002">
    <property type="protein sequence ID" value="MEC4175352.1"/>
    <property type="molecule type" value="Genomic_DNA"/>
</dbReference>
<dbReference type="Proteomes" id="UP001349994">
    <property type="component" value="Unassembled WGS sequence"/>
</dbReference>
<feature type="compositionally biased region" description="Acidic residues" evidence="1">
    <location>
        <begin position="395"/>
        <end position="408"/>
    </location>
</feature>